<evidence type="ECO:0000256" key="4">
    <source>
        <dbReference type="PROSITE-ProRule" id="PRU00335"/>
    </source>
</evidence>
<comment type="caution">
    <text evidence="6">The sequence shown here is derived from an EMBL/GenBank/DDBJ whole genome shotgun (WGS) entry which is preliminary data.</text>
</comment>
<dbReference type="InterPro" id="IPR011075">
    <property type="entry name" value="TetR_C"/>
</dbReference>
<keyword evidence="7" id="KW-1185">Reference proteome</keyword>
<dbReference type="PRINTS" id="PR00455">
    <property type="entry name" value="HTHTETR"/>
</dbReference>
<evidence type="ECO:0000313" key="7">
    <source>
        <dbReference type="Proteomes" id="UP000632138"/>
    </source>
</evidence>
<dbReference type="InterPro" id="IPR001647">
    <property type="entry name" value="HTH_TetR"/>
</dbReference>
<reference evidence="6 7" key="1">
    <citation type="submission" date="2021-01" db="EMBL/GenBank/DDBJ databases">
        <title>Actinoplanes sp. nov. LDG1-06 isolated from lichen.</title>
        <authorList>
            <person name="Saeng-In P."/>
            <person name="Phongsopitanun W."/>
            <person name="Kanchanasin P."/>
            <person name="Yuki M."/>
            <person name="Kudo T."/>
            <person name="Ohkuma M."/>
            <person name="Tanasupawat S."/>
        </authorList>
    </citation>
    <scope>NUCLEOTIDE SEQUENCE [LARGE SCALE GENOMIC DNA]</scope>
    <source>
        <strain evidence="6 7">LDG1-06</strain>
    </source>
</reference>
<dbReference type="PROSITE" id="PS50977">
    <property type="entry name" value="HTH_TETR_2"/>
    <property type="match status" value="1"/>
</dbReference>
<dbReference type="Proteomes" id="UP000632138">
    <property type="component" value="Unassembled WGS sequence"/>
</dbReference>
<dbReference type="Gene3D" id="1.10.10.60">
    <property type="entry name" value="Homeodomain-like"/>
    <property type="match status" value="1"/>
</dbReference>
<keyword evidence="2 4" id="KW-0238">DNA-binding</keyword>
<accession>A0ABS2AJF3</accession>
<dbReference type="InterPro" id="IPR050109">
    <property type="entry name" value="HTH-type_TetR-like_transc_reg"/>
</dbReference>
<dbReference type="RefSeq" id="WP_203379349.1">
    <property type="nucleotide sequence ID" value="NZ_JAENHP010000010.1"/>
</dbReference>
<dbReference type="EMBL" id="JAENHP010000010">
    <property type="protein sequence ID" value="MBM2619354.1"/>
    <property type="molecule type" value="Genomic_DNA"/>
</dbReference>
<evidence type="ECO:0000256" key="1">
    <source>
        <dbReference type="ARBA" id="ARBA00023015"/>
    </source>
</evidence>
<evidence type="ECO:0000259" key="5">
    <source>
        <dbReference type="PROSITE" id="PS50977"/>
    </source>
</evidence>
<organism evidence="6 7">
    <name type="scientific">Paractinoplanes ovalisporus</name>
    <dbReference type="NCBI Taxonomy" id="2810368"/>
    <lineage>
        <taxon>Bacteria</taxon>
        <taxon>Bacillati</taxon>
        <taxon>Actinomycetota</taxon>
        <taxon>Actinomycetes</taxon>
        <taxon>Micromonosporales</taxon>
        <taxon>Micromonosporaceae</taxon>
        <taxon>Paractinoplanes</taxon>
    </lineage>
</organism>
<protein>
    <submittedName>
        <fullName evidence="6">TetR/AcrR family transcriptional regulator</fullName>
    </submittedName>
</protein>
<feature type="DNA-binding region" description="H-T-H motif" evidence="4">
    <location>
        <begin position="37"/>
        <end position="56"/>
    </location>
</feature>
<evidence type="ECO:0000256" key="2">
    <source>
        <dbReference type="ARBA" id="ARBA00023125"/>
    </source>
</evidence>
<gene>
    <name evidence="6" type="ORF">JIG36_27760</name>
</gene>
<dbReference type="SUPFAM" id="SSF48498">
    <property type="entry name" value="Tetracyclin repressor-like, C-terminal domain"/>
    <property type="match status" value="1"/>
</dbReference>
<feature type="domain" description="HTH tetR-type" evidence="5">
    <location>
        <begin position="14"/>
        <end position="74"/>
    </location>
</feature>
<name>A0ABS2AJF3_9ACTN</name>
<dbReference type="Pfam" id="PF00440">
    <property type="entry name" value="TetR_N"/>
    <property type="match status" value="1"/>
</dbReference>
<proteinExistence type="predicted"/>
<keyword evidence="3" id="KW-0804">Transcription</keyword>
<keyword evidence="1" id="KW-0805">Transcription regulation</keyword>
<dbReference type="SUPFAM" id="SSF46689">
    <property type="entry name" value="Homeodomain-like"/>
    <property type="match status" value="1"/>
</dbReference>
<dbReference type="Pfam" id="PF16859">
    <property type="entry name" value="TetR_C_11"/>
    <property type="match status" value="1"/>
</dbReference>
<evidence type="ECO:0000256" key="3">
    <source>
        <dbReference type="ARBA" id="ARBA00023163"/>
    </source>
</evidence>
<dbReference type="InterPro" id="IPR009057">
    <property type="entry name" value="Homeodomain-like_sf"/>
</dbReference>
<dbReference type="Gene3D" id="1.10.357.10">
    <property type="entry name" value="Tetracycline Repressor, domain 2"/>
    <property type="match status" value="1"/>
</dbReference>
<sequence>MRNEAVPVGRPRDPELERAILDSAVEVVVESGFAAARVEEIARRAGTGKAAIYRRWAGKTELVVAAAEHLQADVTVPDEGSLREDLVICVRHYVSPDARAALVLANVLAEASRDGEVRGAATEVIGRPPARALRTVIERAVARGDVDPSVPVDLIASIVPSVAFRQVVLEHRGLDEPTAVALVDDVLLPALGVRSGRGGSGAH</sequence>
<dbReference type="PANTHER" id="PTHR30055:SF148">
    <property type="entry name" value="TETR-FAMILY TRANSCRIPTIONAL REGULATOR"/>
    <property type="match status" value="1"/>
</dbReference>
<dbReference type="PANTHER" id="PTHR30055">
    <property type="entry name" value="HTH-TYPE TRANSCRIPTIONAL REGULATOR RUTR"/>
    <property type="match status" value="1"/>
</dbReference>
<evidence type="ECO:0000313" key="6">
    <source>
        <dbReference type="EMBL" id="MBM2619354.1"/>
    </source>
</evidence>
<dbReference type="InterPro" id="IPR036271">
    <property type="entry name" value="Tet_transcr_reg_TetR-rel_C_sf"/>
</dbReference>